<evidence type="ECO:0008006" key="7">
    <source>
        <dbReference type="Google" id="ProtNLM"/>
    </source>
</evidence>
<dbReference type="InterPro" id="IPR001633">
    <property type="entry name" value="EAL_dom"/>
</dbReference>
<evidence type="ECO:0000256" key="1">
    <source>
        <dbReference type="PROSITE-ProRule" id="PRU00703"/>
    </source>
</evidence>
<accession>A0A143DD94</accession>
<evidence type="ECO:0000259" key="2">
    <source>
        <dbReference type="PROSITE" id="PS50883"/>
    </source>
</evidence>
<dbReference type="AlphaFoldDB" id="A0A143DD94"/>
<dbReference type="Pfam" id="PF00990">
    <property type="entry name" value="GGDEF"/>
    <property type="match status" value="1"/>
</dbReference>
<keyword evidence="1" id="KW-0129">CBS domain</keyword>
<dbReference type="CDD" id="cd01948">
    <property type="entry name" value="EAL"/>
    <property type="match status" value="1"/>
</dbReference>
<name>A0A143DD94_9PROT</name>
<dbReference type="SUPFAM" id="SSF141868">
    <property type="entry name" value="EAL domain-like"/>
    <property type="match status" value="1"/>
</dbReference>
<dbReference type="SUPFAM" id="SSF55073">
    <property type="entry name" value="Nucleotide cyclase"/>
    <property type="match status" value="1"/>
</dbReference>
<dbReference type="PANTHER" id="PTHR33121:SF76">
    <property type="entry name" value="SIGNALING PROTEIN"/>
    <property type="match status" value="1"/>
</dbReference>
<dbReference type="NCBIfam" id="TIGR00254">
    <property type="entry name" value="GGDEF"/>
    <property type="match status" value="1"/>
</dbReference>
<evidence type="ECO:0000313" key="5">
    <source>
        <dbReference type="EMBL" id="AMW34704.1"/>
    </source>
</evidence>
<dbReference type="InterPro" id="IPR035919">
    <property type="entry name" value="EAL_sf"/>
</dbReference>
<dbReference type="InterPro" id="IPR000160">
    <property type="entry name" value="GGDEF_dom"/>
</dbReference>
<dbReference type="Pfam" id="PF00563">
    <property type="entry name" value="EAL"/>
    <property type="match status" value="1"/>
</dbReference>
<evidence type="ECO:0000259" key="4">
    <source>
        <dbReference type="PROSITE" id="PS51371"/>
    </source>
</evidence>
<dbReference type="SUPFAM" id="SSF54631">
    <property type="entry name" value="CBS-domain pair"/>
    <property type="match status" value="1"/>
</dbReference>
<keyword evidence="6" id="KW-1185">Reference proteome</keyword>
<dbReference type="CDD" id="cd01949">
    <property type="entry name" value="GGDEF"/>
    <property type="match status" value="1"/>
</dbReference>
<dbReference type="Pfam" id="PF00571">
    <property type="entry name" value="CBS"/>
    <property type="match status" value="1"/>
</dbReference>
<dbReference type="Proteomes" id="UP000076066">
    <property type="component" value="Chromosome"/>
</dbReference>
<dbReference type="Gene3D" id="3.20.20.450">
    <property type="entry name" value="EAL domain"/>
    <property type="match status" value="1"/>
</dbReference>
<evidence type="ECO:0000259" key="3">
    <source>
        <dbReference type="PROSITE" id="PS50887"/>
    </source>
</evidence>
<dbReference type="PANTHER" id="PTHR33121">
    <property type="entry name" value="CYCLIC DI-GMP PHOSPHODIESTERASE PDEF"/>
    <property type="match status" value="1"/>
</dbReference>
<dbReference type="Gene3D" id="3.30.70.270">
    <property type="match status" value="1"/>
</dbReference>
<evidence type="ECO:0000313" key="6">
    <source>
        <dbReference type="Proteomes" id="UP000076066"/>
    </source>
</evidence>
<dbReference type="InterPro" id="IPR046342">
    <property type="entry name" value="CBS_dom_sf"/>
</dbReference>
<dbReference type="KEGG" id="hjo:AY555_05380"/>
<dbReference type="PROSITE" id="PS51371">
    <property type="entry name" value="CBS"/>
    <property type="match status" value="1"/>
</dbReference>
<dbReference type="InterPro" id="IPR043128">
    <property type="entry name" value="Rev_trsase/Diguanyl_cyclase"/>
</dbReference>
<dbReference type="InterPro" id="IPR000644">
    <property type="entry name" value="CBS_dom"/>
</dbReference>
<gene>
    <name evidence="5" type="ORF">AY555_05380</name>
</gene>
<feature type="domain" description="GGDEF" evidence="3">
    <location>
        <begin position="435"/>
        <end position="591"/>
    </location>
</feature>
<feature type="domain" description="CBS" evidence="4">
    <location>
        <begin position="277"/>
        <end position="336"/>
    </location>
</feature>
<dbReference type="PROSITE" id="PS50887">
    <property type="entry name" value="GGDEF"/>
    <property type="match status" value="1"/>
</dbReference>
<dbReference type="InterPro" id="IPR029787">
    <property type="entry name" value="Nucleotide_cyclase"/>
</dbReference>
<reference evidence="5 6" key="1">
    <citation type="submission" date="2016-02" db="EMBL/GenBank/DDBJ databases">
        <title>Complete Genome of H5569, the type strain of the newly described species Haematospirillium jordaniae.</title>
        <authorList>
            <person name="Nicholson A.C."/>
            <person name="Humrighouse B.W."/>
            <person name="Loparov V."/>
            <person name="McQuiston J.R."/>
        </authorList>
    </citation>
    <scope>NUCLEOTIDE SEQUENCE [LARGE SCALE GENOMIC DNA]</scope>
    <source>
        <strain evidence="5 6">H5569</strain>
    </source>
</reference>
<dbReference type="InterPro" id="IPR050706">
    <property type="entry name" value="Cyclic-di-GMP_PDE-like"/>
</dbReference>
<dbReference type="GO" id="GO:0071111">
    <property type="term" value="F:cyclic-guanylate-specific phosphodiesterase activity"/>
    <property type="evidence" value="ECO:0007669"/>
    <property type="project" value="InterPro"/>
</dbReference>
<sequence length="610" mass="67607">MLSSTSEQVIRQVQGMRVALLPVVSLHSARCIGYEAVLVDGSDDTHSMQGLQPLFVQAAAAGVLSDVTAEVFRLALHAFVQCPRWEEHLLFVSMDVRVLGYSDRLARQLGVLMEAYGVDRGRVVLALEAHGPVRVCDEAMEGLNALRAVAGRVAISHFGTGSSGLLLLFLANPDYIQLDRFFITGGLSSSRRRIFLGHMVNLSHLLGVRVMAQGVETEQEYLACREAGLDLVQGPLFGGESDPCCRPDMEQVLSRARDINARDRRRAETDQDLVQARITRIPPIPEDAQLADVLERFRLDSTHTFFPVVSCDGEPLGLVREQTLKNYVYAPYGKELLSNKGYARQLRDFLWPCPVADIRTSAEKILEIFSADEDSEGIIITADGCYAGFLSARSLLRLLNEKNLAVARDQNPLTRLPGNTMINAYMARVMEDSQSSWCIVYFDFDGFKPFNDTYGFRQGDRAIVLFANLLVRDLRRDDVFIGHIGGDDFVAGFRNISPEMVLERVRDLTACFRRDVESFYDPDARRNGYIVASDRNGTRQYFPLLSASAAVVHIPQGAGGRCCDHLAETMARLKSEAKAAPDRIVVACLGEPVRRASAPPATMPEPVFPE</sequence>
<protein>
    <recommendedName>
        <fullName evidence="7">GGDEF domain-containing protein</fullName>
    </recommendedName>
</protein>
<dbReference type="EMBL" id="CP014525">
    <property type="protein sequence ID" value="AMW34704.1"/>
    <property type="molecule type" value="Genomic_DNA"/>
</dbReference>
<proteinExistence type="predicted"/>
<organism evidence="5 6">
    <name type="scientific">Haematospirillum jordaniae</name>
    <dbReference type="NCBI Taxonomy" id="1549855"/>
    <lineage>
        <taxon>Bacteria</taxon>
        <taxon>Pseudomonadati</taxon>
        <taxon>Pseudomonadota</taxon>
        <taxon>Alphaproteobacteria</taxon>
        <taxon>Rhodospirillales</taxon>
        <taxon>Novispirillaceae</taxon>
        <taxon>Haematospirillum</taxon>
    </lineage>
</organism>
<dbReference type="STRING" id="1549855.AY555_05380"/>
<dbReference type="SMART" id="SM00267">
    <property type="entry name" value="GGDEF"/>
    <property type="match status" value="1"/>
</dbReference>
<dbReference type="SMART" id="SM00052">
    <property type="entry name" value="EAL"/>
    <property type="match status" value="1"/>
</dbReference>
<dbReference type="PROSITE" id="PS50883">
    <property type="entry name" value="EAL"/>
    <property type="match status" value="1"/>
</dbReference>
<feature type="domain" description="EAL" evidence="2">
    <location>
        <begin position="1"/>
        <end position="254"/>
    </location>
</feature>